<dbReference type="Pfam" id="PF14019">
    <property type="entry name" value="DUF4235"/>
    <property type="match status" value="1"/>
</dbReference>
<dbReference type="EMBL" id="CP048222">
    <property type="protein sequence ID" value="QHT69611.1"/>
    <property type="molecule type" value="Genomic_DNA"/>
</dbReference>
<sequence length="107" mass="11422">MKKKKKKKKHKLSSEELLGMVAASSATLAGTAVRSLLNKSWKKVMKNDPPLNPASPDTSWKEAIAWTVASSVAVGLAQLLARRGADAFLQQASGYKPGKRNATFGGL</sequence>
<organism evidence="1 2">
    <name type="scientific">Rhodocytophaga rosea</name>
    <dbReference type="NCBI Taxonomy" id="2704465"/>
    <lineage>
        <taxon>Bacteria</taxon>
        <taxon>Pseudomonadati</taxon>
        <taxon>Bacteroidota</taxon>
        <taxon>Cytophagia</taxon>
        <taxon>Cytophagales</taxon>
        <taxon>Rhodocytophagaceae</taxon>
        <taxon>Rhodocytophaga</taxon>
    </lineage>
</organism>
<evidence type="ECO:0000313" key="2">
    <source>
        <dbReference type="Proteomes" id="UP000480178"/>
    </source>
</evidence>
<reference evidence="1 2" key="1">
    <citation type="submission" date="2020-01" db="EMBL/GenBank/DDBJ databases">
        <authorList>
            <person name="Kim M.K."/>
        </authorList>
    </citation>
    <scope>NUCLEOTIDE SEQUENCE [LARGE SCALE GENOMIC DNA]</scope>
    <source>
        <strain evidence="1 2">172606-1</strain>
    </source>
</reference>
<dbReference type="InterPro" id="IPR025329">
    <property type="entry name" value="DUF4235"/>
</dbReference>
<proteinExistence type="predicted"/>
<protein>
    <submittedName>
        <fullName evidence="1">DUF4235 domain-containing protein</fullName>
    </submittedName>
</protein>
<gene>
    <name evidence="1" type="ORF">GXP67_24665</name>
</gene>
<dbReference type="Proteomes" id="UP000480178">
    <property type="component" value="Chromosome"/>
</dbReference>
<keyword evidence="2" id="KW-1185">Reference proteome</keyword>
<name>A0A6C0GNI7_9BACT</name>
<dbReference type="AlphaFoldDB" id="A0A6C0GNI7"/>
<dbReference type="KEGG" id="rhoz:GXP67_24665"/>
<evidence type="ECO:0000313" key="1">
    <source>
        <dbReference type="EMBL" id="QHT69611.1"/>
    </source>
</evidence>
<dbReference type="RefSeq" id="WP_162445598.1">
    <property type="nucleotide sequence ID" value="NZ_CP048222.1"/>
</dbReference>
<accession>A0A6C0GNI7</accession>